<dbReference type="EMBL" id="JAPKNE010000002">
    <property type="protein sequence ID" value="MCX5574034.1"/>
    <property type="molecule type" value="Genomic_DNA"/>
</dbReference>
<evidence type="ECO:0000313" key="2">
    <source>
        <dbReference type="EMBL" id="MCX5574034.1"/>
    </source>
</evidence>
<feature type="transmembrane region" description="Helical" evidence="1">
    <location>
        <begin position="125"/>
        <end position="147"/>
    </location>
</feature>
<feature type="transmembrane region" description="Helical" evidence="1">
    <location>
        <begin position="333"/>
        <end position="352"/>
    </location>
</feature>
<keyword evidence="1" id="KW-0472">Membrane</keyword>
<gene>
    <name evidence="2" type="ORF">OSH03_08660</name>
</gene>
<reference evidence="2" key="1">
    <citation type="submission" date="2022-11" db="EMBL/GenBank/DDBJ databases">
        <title>Biodiversity and phylogenetic relationships of bacteria.</title>
        <authorList>
            <person name="Machado R.A.R."/>
            <person name="Bhat A."/>
            <person name="Loulou A."/>
            <person name="Kallel S."/>
        </authorList>
    </citation>
    <scope>NUCLEOTIDE SEQUENCE</scope>
    <source>
        <strain evidence="2">E-TC7</strain>
    </source>
</reference>
<keyword evidence="3" id="KW-1185">Reference proteome</keyword>
<dbReference type="Proteomes" id="UP001146015">
    <property type="component" value="Unassembled WGS sequence"/>
</dbReference>
<feature type="transmembrane region" description="Helical" evidence="1">
    <location>
        <begin position="274"/>
        <end position="297"/>
    </location>
</feature>
<keyword evidence="1" id="KW-0812">Transmembrane</keyword>
<accession>A0ABT3VXS1</accession>
<dbReference type="InterPro" id="IPR045691">
    <property type="entry name" value="DUF6056"/>
</dbReference>
<dbReference type="Pfam" id="PF19528">
    <property type="entry name" value="DUF6056"/>
    <property type="match status" value="1"/>
</dbReference>
<feature type="transmembrane region" description="Helical" evidence="1">
    <location>
        <begin position="197"/>
        <end position="218"/>
    </location>
</feature>
<feature type="transmembrane region" description="Helical" evidence="1">
    <location>
        <begin position="70"/>
        <end position="89"/>
    </location>
</feature>
<organism evidence="2 3">
    <name type="scientific">Enterobacter nematophilus</name>
    <dbReference type="NCBI Taxonomy" id="2994648"/>
    <lineage>
        <taxon>Bacteria</taxon>
        <taxon>Pseudomonadati</taxon>
        <taxon>Pseudomonadota</taxon>
        <taxon>Gammaproteobacteria</taxon>
        <taxon>Enterobacterales</taxon>
        <taxon>Enterobacteriaceae</taxon>
        <taxon>Enterobacter</taxon>
    </lineage>
</organism>
<dbReference type="RefSeq" id="WP_266178829.1">
    <property type="nucleotide sequence ID" value="NZ_JAPKNE010000002.1"/>
</dbReference>
<name>A0ABT3VXS1_9ENTR</name>
<evidence type="ECO:0000256" key="1">
    <source>
        <dbReference type="SAM" id="Phobius"/>
    </source>
</evidence>
<sequence length="544" mass="61641">MISKNNLLVLSVIFLLMLVPYLHTPVLSDDYYYYFHASLQEQIGHYLVWSGRLITNIFSSYMLKYVNHDIYQSLTAAALVASVYLIAAIPSALFDGKPKPSAISIVIIFLALWISNPALGETFFWFVGASNYLWPIFYISLFFVILARQRKPHTLLSYSGAILVGFLAGCSNENTCIVATILTVSYSICFNRFKLSAPYLIGIFLGSAVLLFSPGSAIRSSYFKDWHSLTLIEKLDLHLFERLPAALNSLWPIFLIIIFIALSFGLLKIESRGSLICALAFFIGGILCDLAFVASPYMPERAGIGALFMFLITLSFLIYSANFSNEKIYKNSIFGIVIVFAMTYFVPSYGLISYSNIRASKQDAIRMAMLTQQINEGKKEIVIPDFYLNRLLKKSDGFPTFKNSYMFNYFKVDKITEEPINFDYSIIDSLPKRDVNAKLHEDITLKSIYFYTDKLSGKNKLIYRISGNINDYLMNNTAIFSHVTLKNNDNINMDTIVKAIKVGSDWYTYSDAGKLDLSEINKINIGMYTTDPVKILSSNYLEFK</sequence>
<feature type="transmembrane region" description="Helical" evidence="1">
    <location>
        <begin position="303"/>
        <end position="321"/>
    </location>
</feature>
<proteinExistence type="predicted"/>
<feature type="transmembrane region" description="Helical" evidence="1">
    <location>
        <begin position="249"/>
        <end position="267"/>
    </location>
</feature>
<feature type="transmembrane region" description="Helical" evidence="1">
    <location>
        <begin position="101"/>
        <end position="119"/>
    </location>
</feature>
<keyword evidence="1" id="KW-1133">Transmembrane helix</keyword>
<comment type="caution">
    <text evidence="2">The sequence shown here is derived from an EMBL/GenBank/DDBJ whole genome shotgun (WGS) entry which is preliminary data.</text>
</comment>
<evidence type="ECO:0000313" key="3">
    <source>
        <dbReference type="Proteomes" id="UP001146015"/>
    </source>
</evidence>
<protein>
    <submittedName>
        <fullName evidence="2">DUF6056 family protein</fullName>
    </submittedName>
</protein>